<keyword evidence="3" id="KW-1185">Reference proteome</keyword>
<feature type="region of interest" description="Disordered" evidence="1">
    <location>
        <begin position="41"/>
        <end position="67"/>
    </location>
</feature>
<evidence type="ECO:0000313" key="2">
    <source>
        <dbReference type="EMBL" id="SCA54780.1"/>
    </source>
</evidence>
<dbReference type="RefSeq" id="WP_069185529.1">
    <property type="nucleotide sequence ID" value="NZ_FLYE01000001.1"/>
</dbReference>
<reference evidence="2 3" key="1">
    <citation type="submission" date="2016-07" db="EMBL/GenBank/DDBJ databases">
        <authorList>
            <person name="Lefevre C.T."/>
        </authorList>
    </citation>
    <scope>NUCLEOTIDE SEQUENCE [LARGE SCALE GENOMIC DNA]</scope>
    <source>
        <strain evidence="2">PR1</strain>
    </source>
</reference>
<evidence type="ECO:0000313" key="3">
    <source>
        <dbReference type="Proteomes" id="UP000231658"/>
    </source>
</evidence>
<accession>A0A1C3RBZ0</accession>
<proteinExistence type="predicted"/>
<dbReference type="OrthoDB" id="9807633at2"/>
<protein>
    <submittedName>
        <fullName evidence="2">Uncharacterized protein</fullName>
    </submittedName>
</protein>
<dbReference type="EMBL" id="FLYE01000001">
    <property type="protein sequence ID" value="SCA54780.1"/>
    <property type="molecule type" value="Genomic_DNA"/>
</dbReference>
<feature type="compositionally biased region" description="Basic and acidic residues" evidence="1">
    <location>
        <begin position="43"/>
        <end position="67"/>
    </location>
</feature>
<dbReference type="Proteomes" id="UP000231658">
    <property type="component" value="Unassembled WGS sequence"/>
</dbReference>
<name>A0A1C3RBZ0_9PROT</name>
<organism evidence="2 3">
    <name type="scientific">Candidatus Terasakiella magnetica</name>
    <dbReference type="NCBI Taxonomy" id="1867952"/>
    <lineage>
        <taxon>Bacteria</taxon>
        <taxon>Pseudomonadati</taxon>
        <taxon>Pseudomonadota</taxon>
        <taxon>Alphaproteobacteria</taxon>
        <taxon>Rhodospirillales</taxon>
        <taxon>Terasakiellaceae</taxon>
        <taxon>Terasakiella</taxon>
    </lineage>
</organism>
<evidence type="ECO:0000256" key="1">
    <source>
        <dbReference type="SAM" id="MobiDB-lite"/>
    </source>
</evidence>
<dbReference type="STRING" id="1867952.MTBPR1_10027"/>
<dbReference type="AlphaFoldDB" id="A0A1C3RBZ0"/>
<sequence length="67" mass="7662">MSGWSCPNEVKGNCEHVPDKKCDPGMKGCVLFGKFRFANTEKNSPRRERERQEAMVRDSEALTKMRG</sequence>
<gene>
    <name evidence="2" type="ORF">MTBPR1_10027</name>
</gene>